<dbReference type="SUPFAM" id="SSF55103">
    <property type="entry name" value="FAD-linked oxidases, C-terminal domain"/>
    <property type="match status" value="1"/>
</dbReference>
<dbReference type="Gene3D" id="3.40.462.20">
    <property type="match status" value="1"/>
</dbReference>
<protein>
    <recommendedName>
        <fullName evidence="6">FAD-binding PCMH-type domain-containing protein</fullName>
    </recommendedName>
</protein>
<gene>
    <name evidence="7" type="ORF">PC9H_007151</name>
</gene>
<feature type="signal peptide" evidence="5">
    <location>
        <begin position="1"/>
        <end position="18"/>
    </location>
</feature>
<sequence>MHTELLTALLTLVMGSFASQEHFQSFDDGVRPTAQQCCNSLEAVLVSSVILYPGSSGYTDQLGSYYSLDQATQRPACRIAPSTAEDVALIVKYATSSRCEFAVRSGGHMSWEGSSNIGHNGFTIDLEGLKLIELQDGGETLSIAPGLTWGEVYAFLKPHGLHTVGARSPGVGVGGFLLGGGVSFLSTEHGLGSDNVLDYEVVLSNGSIVHANKAERSDLFWALKGGSTNYGIVTRFLMPTMPLTQLWGGFLTYSANAVPQLYERMVKVTDQLKVDPRGLMIICTAWNPATKEHTVWALALYLAPHEYPSPLFDGLQDIAPIGGTTRVTNLGEILDEAGQALPKSQYSQWFTLTFKADAKLPWDVQLKGEDIFGDLESSDAHWEVLVQPMNEGMFSAGQKRGGNPFGLSRTHENLCLVMLVMVFWTNPEESALIKAKTQEYLKVSMDLARERGLLTEFIYANYASGTQNVLESYGEENIKKMRAVKEKYDPNNLLEVWKGGWKL</sequence>
<dbReference type="Gene3D" id="3.30.43.10">
    <property type="entry name" value="Uridine Diphospho-n-acetylenolpyruvylglucosamine Reductase, domain 2"/>
    <property type="match status" value="1"/>
</dbReference>
<dbReference type="AlphaFoldDB" id="A0A8H6ZTK5"/>
<evidence type="ECO:0000256" key="4">
    <source>
        <dbReference type="ARBA" id="ARBA00023002"/>
    </source>
</evidence>
<comment type="caution">
    <text evidence="7">The sequence shown here is derived from an EMBL/GenBank/DDBJ whole genome shotgun (WGS) entry which is preliminary data.</text>
</comment>
<name>A0A8H6ZTK5_PLEOS</name>
<accession>A0A8H6ZTK5</accession>
<comment type="similarity">
    <text evidence="1">Belongs to the oxygen-dependent FAD-linked oxidoreductase family.</text>
</comment>
<organism evidence="7 8">
    <name type="scientific">Pleurotus ostreatus</name>
    <name type="common">Oyster mushroom</name>
    <name type="synonym">White-rot fungus</name>
    <dbReference type="NCBI Taxonomy" id="5322"/>
    <lineage>
        <taxon>Eukaryota</taxon>
        <taxon>Fungi</taxon>
        <taxon>Dikarya</taxon>
        <taxon>Basidiomycota</taxon>
        <taxon>Agaricomycotina</taxon>
        <taxon>Agaricomycetes</taxon>
        <taxon>Agaricomycetidae</taxon>
        <taxon>Agaricales</taxon>
        <taxon>Pleurotineae</taxon>
        <taxon>Pleurotaceae</taxon>
        <taxon>Pleurotus</taxon>
    </lineage>
</organism>
<keyword evidence="8" id="KW-1185">Reference proteome</keyword>
<dbReference type="VEuPathDB" id="FungiDB:PC9H_007151"/>
<keyword evidence="2" id="KW-0285">Flavoprotein</keyword>
<evidence type="ECO:0000313" key="8">
    <source>
        <dbReference type="Proteomes" id="UP000623687"/>
    </source>
</evidence>
<keyword evidence="3" id="KW-0274">FAD</keyword>
<feature type="chain" id="PRO_5034517993" description="FAD-binding PCMH-type domain-containing protein" evidence="5">
    <location>
        <begin position="19"/>
        <end position="503"/>
    </location>
</feature>
<dbReference type="PROSITE" id="PS51387">
    <property type="entry name" value="FAD_PCMH"/>
    <property type="match status" value="1"/>
</dbReference>
<proteinExistence type="inferred from homology"/>
<dbReference type="Gene3D" id="3.30.465.10">
    <property type="match status" value="1"/>
</dbReference>
<evidence type="ECO:0000256" key="1">
    <source>
        <dbReference type="ARBA" id="ARBA00005466"/>
    </source>
</evidence>
<keyword evidence="4" id="KW-0560">Oxidoreductase</keyword>
<dbReference type="EMBL" id="JACETU010000005">
    <property type="protein sequence ID" value="KAF7427934.1"/>
    <property type="molecule type" value="Genomic_DNA"/>
</dbReference>
<dbReference type="RefSeq" id="XP_036630306.1">
    <property type="nucleotide sequence ID" value="XM_036776686.1"/>
</dbReference>
<evidence type="ECO:0000259" key="6">
    <source>
        <dbReference type="PROSITE" id="PS51387"/>
    </source>
</evidence>
<dbReference type="InterPro" id="IPR016164">
    <property type="entry name" value="FAD-linked_Oxase-like_C"/>
</dbReference>
<evidence type="ECO:0000256" key="5">
    <source>
        <dbReference type="SAM" id="SignalP"/>
    </source>
</evidence>
<dbReference type="PANTHER" id="PTHR42973">
    <property type="entry name" value="BINDING OXIDOREDUCTASE, PUTATIVE (AFU_ORTHOLOGUE AFUA_1G17690)-RELATED"/>
    <property type="match status" value="1"/>
</dbReference>
<dbReference type="InterPro" id="IPR006094">
    <property type="entry name" value="Oxid_FAD_bind_N"/>
</dbReference>
<dbReference type="GO" id="GO:0016491">
    <property type="term" value="F:oxidoreductase activity"/>
    <property type="evidence" value="ECO:0007669"/>
    <property type="project" value="UniProtKB-KW"/>
</dbReference>
<keyword evidence="5" id="KW-0732">Signal</keyword>
<dbReference type="InterPro" id="IPR016169">
    <property type="entry name" value="FAD-bd_PCMH_sub2"/>
</dbReference>
<dbReference type="PANTHER" id="PTHR42973:SF53">
    <property type="entry name" value="FAD-BINDING PCMH-TYPE DOMAIN-CONTAINING PROTEIN-RELATED"/>
    <property type="match status" value="1"/>
</dbReference>
<evidence type="ECO:0000313" key="7">
    <source>
        <dbReference type="EMBL" id="KAF7427934.1"/>
    </source>
</evidence>
<dbReference type="Pfam" id="PF01565">
    <property type="entry name" value="FAD_binding_4"/>
    <property type="match status" value="1"/>
</dbReference>
<reference evidence="7" key="1">
    <citation type="submission" date="2019-07" db="EMBL/GenBank/DDBJ databases">
        <authorList>
            <person name="Palmer J.M."/>
        </authorList>
    </citation>
    <scope>NUCLEOTIDE SEQUENCE</scope>
    <source>
        <strain evidence="7">PC9</strain>
    </source>
</reference>
<feature type="domain" description="FAD-binding PCMH-type" evidence="6">
    <location>
        <begin position="71"/>
        <end position="243"/>
    </location>
</feature>
<dbReference type="InterPro" id="IPR036318">
    <property type="entry name" value="FAD-bd_PCMH-like_sf"/>
</dbReference>
<dbReference type="InterPro" id="IPR050416">
    <property type="entry name" value="FAD-linked_Oxidoreductase"/>
</dbReference>
<evidence type="ECO:0000256" key="3">
    <source>
        <dbReference type="ARBA" id="ARBA00022827"/>
    </source>
</evidence>
<evidence type="ECO:0000256" key="2">
    <source>
        <dbReference type="ARBA" id="ARBA00022630"/>
    </source>
</evidence>
<dbReference type="Proteomes" id="UP000623687">
    <property type="component" value="Unassembled WGS sequence"/>
</dbReference>
<dbReference type="InterPro" id="IPR016167">
    <property type="entry name" value="FAD-bd_PCMH_sub1"/>
</dbReference>
<dbReference type="InterPro" id="IPR016166">
    <property type="entry name" value="FAD-bd_PCMH"/>
</dbReference>
<dbReference type="GO" id="GO:0071949">
    <property type="term" value="F:FAD binding"/>
    <property type="evidence" value="ECO:0007669"/>
    <property type="project" value="InterPro"/>
</dbReference>
<dbReference type="OrthoDB" id="2151789at2759"/>
<dbReference type="SUPFAM" id="SSF56176">
    <property type="entry name" value="FAD-binding/transporter-associated domain-like"/>
    <property type="match status" value="1"/>
</dbReference>
<dbReference type="GeneID" id="59376969"/>